<feature type="transmembrane region" description="Helical" evidence="9">
    <location>
        <begin position="314"/>
        <end position="331"/>
    </location>
</feature>
<evidence type="ECO:0000259" key="11">
    <source>
        <dbReference type="Pfam" id="PF24878"/>
    </source>
</evidence>
<evidence type="ECO:0000256" key="2">
    <source>
        <dbReference type="ARBA" id="ARBA00022475"/>
    </source>
</evidence>
<keyword evidence="2" id="KW-1003">Cell membrane</keyword>
<dbReference type="EMBL" id="JBFAKC010000015">
    <property type="protein sequence ID" value="MEV0711454.1"/>
    <property type="molecule type" value="Genomic_DNA"/>
</dbReference>
<protein>
    <submittedName>
        <fullName evidence="12">Glycosyltransferase family 39 protein</fullName>
        <ecNumber evidence="12">2.4.-.-</ecNumber>
    </submittedName>
</protein>
<dbReference type="InterPro" id="IPR050297">
    <property type="entry name" value="LipidA_mod_glycosyltrf_83"/>
</dbReference>
<comment type="caution">
    <text evidence="12">The sequence shown here is derived from an EMBL/GenBank/DDBJ whole genome shotgun (WGS) entry which is preliminary data.</text>
</comment>
<evidence type="ECO:0000313" key="13">
    <source>
        <dbReference type="Proteomes" id="UP001551695"/>
    </source>
</evidence>
<keyword evidence="13" id="KW-1185">Reference proteome</keyword>
<dbReference type="RefSeq" id="WP_357787833.1">
    <property type="nucleotide sequence ID" value="NZ_JBFAKC010000015.1"/>
</dbReference>
<evidence type="ECO:0000256" key="7">
    <source>
        <dbReference type="ARBA" id="ARBA00023136"/>
    </source>
</evidence>
<keyword evidence="4 12" id="KW-0808">Transferase</keyword>
<name>A0ABV3G1A8_9NOCA</name>
<dbReference type="InterPro" id="IPR038731">
    <property type="entry name" value="RgtA/B/C-like"/>
</dbReference>
<feature type="transmembrane region" description="Helical" evidence="9">
    <location>
        <begin position="343"/>
        <end position="362"/>
    </location>
</feature>
<feature type="compositionally biased region" description="Polar residues" evidence="8">
    <location>
        <begin position="608"/>
        <end position="628"/>
    </location>
</feature>
<dbReference type="GO" id="GO:0016757">
    <property type="term" value="F:glycosyltransferase activity"/>
    <property type="evidence" value="ECO:0007669"/>
    <property type="project" value="UniProtKB-KW"/>
</dbReference>
<feature type="transmembrane region" description="Helical" evidence="9">
    <location>
        <begin position="225"/>
        <end position="243"/>
    </location>
</feature>
<dbReference type="PANTHER" id="PTHR33908">
    <property type="entry name" value="MANNOSYLTRANSFERASE YKCB-RELATED"/>
    <property type="match status" value="1"/>
</dbReference>
<feature type="compositionally biased region" description="Gly residues" evidence="8">
    <location>
        <begin position="547"/>
        <end position="584"/>
    </location>
</feature>
<keyword evidence="3 12" id="KW-0328">Glycosyltransferase</keyword>
<feature type="transmembrane region" description="Helical" evidence="9">
    <location>
        <begin position="23"/>
        <end position="41"/>
    </location>
</feature>
<feature type="compositionally biased region" description="Gly residues" evidence="8">
    <location>
        <begin position="488"/>
        <end position="514"/>
    </location>
</feature>
<keyword evidence="7 9" id="KW-0472">Membrane</keyword>
<dbReference type="Pfam" id="PF24878">
    <property type="entry name" value="YkcB_C"/>
    <property type="match status" value="1"/>
</dbReference>
<evidence type="ECO:0000256" key="4">
    <source>
        <dbReference type="ARBA" id="ARBA00022679"/>
    </source>
</evidence>
<evidence type="ECO:0000256" key="3">
    <source>
        <dbReference type="ARBA" id="ARBA00022676"/>
    </source>
</evidence>
<feature type="compositionally biased region" description="Gly residues" evidence="8">
    <location>
        <begin position="629"/>
        <end position="638"/>
    </location>
</feature>
<feature type="transmembrane region" description="Helical" evidence="9">
    <location>
        <begin position="127"/>
        <end position="149"/>
    </location>
</feature>
<keyword evidence="6 9" id="KW-1133">Transmembrane helix</keyword>
<accession>A0ABV3G1A8</accession>
<evidence type="ECO:0000256" key="1">
    <source>
        <dbReference type="ARBA" id="ARBA00004651"/>
    </source>
</evidence>
<sequence length="753" mass="75735">MTTLTAAKPLATPNPPTRRVIRWEYPTLAALLLGTAIAYLINLSANGWANSFYSAAVQAGSRSWEAFFFGSSDAANSITVDKPPASLWLMELSVRVLGLNSWSILVPEVVLGVGSVALVWATVRRPFGPAAGLLAGAALAATPVAALMFRFNNPDALLVFLMVAAAWAMTRAVEDGRTRWLVLTGAFIGFGFLTKQLQVLLVVPALALTYLVAGPPALGKRVAQLFAAGAAMIVAAGWWLLAVELCPADSRPWIGGSQHNSILELTLGYNGLGRLNGEETGSVGPGGELPSGGNGMWGSTGITRLFEPAQGGQIAWLIPAALIGLVAGILLRGKASRTDPRRAALILWGGWLLVTGLVFSFMAGIFHAYYTVALAPAVAALVGASAVALWRERERPGVRVVLAAMVAVTTATAWMLLSRSTNFVPWLRWTVLVGGIVTTVAMLLPMPRKVGLVSALAAVLVGLAGPVAYSVDTIATAHQGSMPTAGPNVGGMHGRGPMGGEGRPGMDGAMGGTRPGADGQNRADGRNGAVPGVSSSDAGAVPRANGPGAGAAPGANGPGAGAAPGTNGSGAGPAPGTNGSGTDGGPNANSGGNGAAGAVPGGDGAPGSNGTPTADGTVGAAQSSETSQGGPGGMGGLLGSTTPGAQVVALLESDGDKYTWVAAAIGSNSAAGYQLATELPVMPVGGFNGSDPSPTLEQFQRYVAEGRIHYFIGGGRGGPGGSESGSAAITAWVEQNFTATVVDGVTLYDLTAR</sequence>
<evidence type="ECO:0000256" key="5">
    <source>
        <dbReference type="ARBA" id="ARBA00022692"/>
    </source>
</evidence>
<dbReference type="Pfam" id="PF13231">
    <property type="entry name" value="PMT_2"/>
    <property type="match status" value="1"/>
</dbReference>
<dbReference type="PANTHER" id="PTHR33908:SF3">
    <property type="entry name" value="UNDECAPRENYL PHOSPHATE-ALPHA-4-AMINO-4-DEOXY-L-ARABINOSE ARABINOSYL TRANSFERASE"/>
    <property type="match status" value="1"/>
</dbReference>
<dbReference type="Proteomes" id="UP001551695">
    <property type="component" value="Unassembled WGS sequence"/>
</dbReference>
<feature type="transmembrane region" description="Helical" evidence="9">
    <location>
        <begin position="450"/>
        <end position="469"/>
    </location>
</feature>
<evidence type="ECO:0000256" key="8">
    <source>
        <dbReference type="SAM" id="MobiDB-lite"/>
    </source>
</evidence>
<feature type="transmembrane region" description="Helical" evidence="9">
    <location>
        <begin position="185"/>
        <end position="213"/>
    </location>
</feature>
<feature type="transmembrane region" description="Helical" evidence="9">
    <location>
        <begin position="423"/>
        <end position="443"/>
    </location>
</feature>
<dbReference type="InterPro" id="IPR056785">
    <property type="entry name" value="YkcA/B-like_C"/>
</dbReference>
<evidence type="ECO:0000256" key="9">
    <source>
        <dbReference type="SAM" id="Phobius"/>
    </source>
</evidence>
<feature type="transmembrane region" description="Helical" evidence="9">
    <location>
        <begin position="368"/>
        <end position="390"/>
    </location>
</feature>
<feature type="compositionally biased region" description="Gly residues" evidence="8">
    <location>
        <begin position="591"/>
        <end position="607"/>
    </location>
</feature>
<evidence type="ECO:0000256" key="6">
    <source>
        <dbReference type="ARBA" id="ARBA00022989"/>
    </source>
</evidence>
<feature type="transmembrane region" description="Helical" evidence="9">
    <location>
        <begin position="99"/>
        <end position="121"/>
    </location>
</feature>
<dbReference type="EC" id="2.4.-.-" evidence="12"/>
<evidence type="ECO:0000313" key="12">
    <source>
        <dbReference type="EMBL" id="MEV0711454.1"/>
    </source>
</evidence>
<comment type="subcellular location">
    <subcellularLocation>
        <location evidence="1">Cell membrane</location>
        <topology evidence="1">Multi-pass membrane protein</topology>
    </subcellularLocation>
</comment>
<feature type="domain" description="Glycosyltransferase RgtA/B/C/D-like" evidence="10">
    <location>
        <begin position="81"/>
        <end position="238"/>
    </location>
</feature>
<feature type="region of interest" description="Disordered" evidence="8">
    <location>
        <begin position="481"/>
        <end position="640"/>
    </location>
</feature>
<organism evidence="12 13">
    <name type="scientific">Nocardia aurea</name>
    <dbReference type="NCBI Taxonomy" id="2144174"/>
    <lineage>
        <taxon>Bacteria</taxon>
        <taxon>Bacillati</taxon>
        <taxon>Actinomycetota</taxon>
        <taxon>Actinomycetes</taxon>
        <taxon>Mycobacteriales</taxon>
        <taxon>Nocardiaceae</taxon>
        <taxon>Nocardia</taxon>
    </lineage>
</organism>
<feature type="domain" description="Putative mannosyltransferase YkcA/B-like C-terminal" evidence="11">
    <location>
        <begin position="648"/>
        <end position="736"/>
    </location>
</feature>
<feature type="transmembrane region" description="Helical" evidence="9">
    <location>
        <begin position="397"/>
        <end position="417"/>
    </location>
</feature>
<evidence type="ECO:0000259" key="10">
    <source>
        <dbReference type="Pfam" id="PF13231"/>
    </source>
</evidence>
<keyword evidence="5 9" id="KW-0812">Transmembrane</keyword>
<reference evidence="12 13" key="1">
    <citation type="submission" date="2024-06" db="EMBL/GenBank/DDBJ databases">
        <title>The Natural Products Discovery Center: Release of the First 8490 Sequenced Strains for Exploring Actinobacteria Biosynthetic Diversity.</title>
        <authorList>
            <person name="Kalkreuter E."/>
            <person name="Kautsar S.A."/>
            <person name="Yang D."/>
            <person name="Bader C.D."/>
            <person name="Teijaro C.N."/>
            <person name="Fluegel L."/>
            <person name="Davis C.M."/>
            <person name="Simpson J.R."/>
            <person name="Lauterbach L."/>
            <person name="Steele A.D."/>
            <person name="Gui C."/>
            <person name="Meng S."/>
            <person name="Li G."/>
            <person name="Viehrig K."/>
            <person name="Ye F."/>
            <person name="Su P."/>
            <person name="Kiefer A.F."/>
            <person name="Nichols A."/>
            <person name="Cepeda A.J."/>
            <person name="Yan W."/>
            <person name="Fan B."/>
            <person name="Jiang Y."/>
            <person name="Adhikari A."/>
            <person name="Zheng C.-J."/>
            <person name="Schuster L."/>
            <person name="Cowan T.M."/>
            <person name="Smanski M.J."/>
            <person name="Chevrette M.G."/>
            <person name="De Carvalho L.P.S."/>
            <person name="Shen B."/>
        </authorList>
    </citation>
    <scope>NUCLEOTIDE SEQUENCE [LARGE SCALE GENOMIC DNA]</scope>
    <source>
        <strain evidence="12 13">NPDC050403</strain>
    </source>
</reference>
<gene>
    <name evidence="12" type="ORF">AB0I48_28195</name>
</gene>
<proteinExistence type="predicted"/>